<organism evidence="1 2">
    <name type="scientific">Necator americanus</name>
    <name type="common">Human hookworm</name>
    <dbReference type="NCBI Taxonomy" id="51031"/>
    <lineage>
        <taxon>Eukaryota</taxon>
        <taxon>Metazoa</taxon>
        <taxon>Ecdysozoa</taxon>
        <taxon>Nematoda</taxon>
        <taxon>Chromadorea</taxon>
        <taxon>Rhabditida</taxon>
        <taxon>Rhabditina</taxon>
        <taxon>Rhabditomorpha</taxon>
        <taxon>Strongyloidea</taxon>
        <taxon>Ancylostomatidae</taxon>
        <taxon>Bunostominae</taxon>
        <taxon>Necator</taxon>
    </lineage>
</organism>
<proteinExistence type="predicted"/>
<dbReference type="Proteomes" id="UP000053676">
    <property type="component" value="Unassembled WGS sequence"/>
</dbReference>
<dbReference type="AlphaFoldDB" id="W2SRK2"/>
<dbReference type="KEGG" id="nai:NECAME_18938"/>
<feature type="non-terminal residue" evidence="1">
    <location>
        <position position="64"/>
    </location>
</feature>
<dbReference type="EMBL" id="KI665018">
    <property type="protein sequence ID" value="ETN72245.1"/>
    <property type="molecule type" value="Genomic_DNA"/>
</dbReference>
<accession>W2SRK2</accession>
<sequence length="64" mass="7397">IRPSYGTGTHRSGGIQYSSQELGYRWSCYHILHNLQKLVTYSIYKLQSDSWNCSKISKNEENLG</sequence>
<reference evidence="2" key="1">
    <citation type="journal article" date="2014" name="Nat. Genet.">
        <title>Genome of the human hookworm Necator americanus.</title>
        <authorList>
            <person name="Tang Y.T."/>
            <person name="Gao X."/>
            <person name="Rosa B.A."/>
            <person name="Abubucker S."/>
            <person name="Hallsworth-Pepin K."/>
            <person name="Martin J."/>
            <person name="Tyagi R."/>
            <person name="Heizer E."/>
            <person name="Zhang X."/>
            <person name="Bhonagiri-Palsikar V."/>
            <person name="Minx P."/>
            <person name="Warren W.C."/>
            <person name="Wang Q."/>
            <person name="Zhan B."/>
            <person name="Hotez P.J."/>
            <person name="Sternberg P.W."/>
            <person name="Dougall A."/>
            <person name="Gaze S.T."/>
            <person name="Mulvenna J."/>
            <person name="Sotillo J."/>
            <person name="Ranganathan S."/>
            <person name="Rabelo E.M."/>
            <person name="Wilson R.K."/>
            <person name="Felgner P.L."/>
            <person name="Bethony J."/>
            <person name="Hawdon J.M."/>
            <person name="Gasser R.B."/>
            <person name="Loukas A."/>
            <person name="Mitreva M."/>
        </authorList>
    </citation>
    <scope>NUCLEOTIDE SEQUENCE [LARGE SCALE GENOMIC DNA]</scope>
</reference>
<evidence type="ECO:0000313" key="1">
    <source>
        <dbReference type="EMBL" id="ETN72245.1"/>
    </source>
</evidence>
<feature type="non-terminal residue" evidence="1">
    <location>
        <position position="1"/>
    </location>
</feature>
<keyword evidence="2" id="KW-1185">Reference proteome</keyword>
<protein>
    <submittedName>
        <fullName evidence="1">Uncharacterized protein</fullName>
    </submittedName>
</protein>
<evidence type="ECO:0000313" key="2">
    <source>
        <dbReference type="Proteomes" id="UP000053676"/>
    </source>
</evidence>
<name>W2SRK2_NECAM</name>
<gene>
    <name evidence="1" type="ORF">NECAME_18938</name>
</gene>